<dbReference type="PANTHER" id="PTHR24422:SF21">
    <property type="entry name" value="CHEMOTAXIS PROTEIN METHYLTRANSFERASE 1"/>
    <property type="match status" value="1"/>
</dbReference>
<sequence>MMGGSASESAYRVLMGVLESRTGQTLSPNRIWRIEMSLKPVMQRHGIADLDALVAALVTSNSRQLLDDTVDAMLNNETYFYREHSVFDDIASNALEHLRQINARQRRLTIWHCGVSTGQEAYSMAMLLAEQDRKWAGWQIDIVGTDVSYHAIGRARVGLYSQFEIQRGLPVQRMVRWFDQTEAGWLAKADLRRRIDFSVQNMLTDRPPLAGTADLIFCRNLLLYFSADMRKKAFAKLRAMAAPQSFLVLGAGETVLGQTDQFVASPRLRGLYEPADQQVRRPGIAPSIAA</sequence>
<dbReference type="Proteomes" id="UP001500738">
    <property type="component" value="Unassembled WGS sequence"/>
</dbReference>
<dbReference type="Pfam" id="PF01739">
    <property type="entry name" value="CheR"/>
    <property type="match status" value="1"/>
</dbReference>
<keyword evidence="3" id="KW-1185">Reference proteome</keyword>
<proteinExistence type="predicted"/>
<dbReference type="RefSeq" id="WP_215351590.1">
    <property type="nucleotide sequence ID" value="NZ_BAAAFE010000001.1"/>
</dbReference>
<dbReference type="SUPFAM" id="SSF47757">
    <property type="entry name" value="Chemotaxis receptor methyltransferase CheR, N-terminal domain"/>
    <property type="match status" value="1"/>
</dbReference>
<comment type="caution">
    <text evidence="2">The sequence shown here is derived from an EMBL/GenBank/DDBJ whole genome shotgun (WGS) entry which is preliminary data.</text>
</comment>
<dbReference type="EMBL" id="BAAAFE010000001">
    <property type="protein sequence ID" value="GAA0860955.1"/>
    <property type="molecule type" value="Genomic_DNA"/>
</dbReference>
<dbReference type="PRINTS" id="PR00996">
    <property type="entry name" value="CHERMTFRASE"/>
</dbReference>
<accession>A0ABN1LVU0</accession>
<dbReference type="InterPro" id="IPR050903">
    <property type="entry name" value="Bact_Chemotaxis_MeTrfase"/>
</dbReference>
<dbReference type="SUPFAM" id="SSF53335">
    <property type="entry name" value="S-adenosyl-L-methionine-dependent methyltransferases"/>
    <property type="match status" value="1"/>
</dbReference>
<dbReference type="SMART" id="SM00138">
    <property type="entry name" value="MeTrc"/>
    <property type="match status" value="1"/>
</dbReference>
<dbReference type="PROSITE" id="PS50123">
    <property type="entry name" value="CHER"/>
    <property type="match status" value="1"/>
</dbReference>
<protein>
    <submittedName>
        <fullName evidence="2">Protein-glutamate O-methyltransferase CheR</fullName>
    </submittedName>
</protein>
<gene>
    <name evidence="2" type="ORF">GCM10009115_01760</name>
</gene>
<organism evidence="2 3">
    <name type="scientific">Sphingopyxis soli</name>
    <dbReference type="NCBI Taxonomy" id="592051"/>
    <lineage>
        <taxon>Bacteria</taxon>
        <taxon>Pseudomonadati</taxon>
        <taxon>Pseudomonadota</taxon>
        <taxon>Alphaproteobacteria</taxon>
        <taxon>Sphingomonadales</taxon>
        <taxon>Sphingomonadaceae</taxon>
        <taxon>Sphingopyxis</taxon>
    </lineage>
</organism>
<evidence type="ECO:0000259" key="1">
    <source>
        <dbReference type="PROSITE" id="PS50123"/>
    </source>
</evidence>
<evidence type="ECO:0000313" key="2">
    <source>
        <dbReference type="EMBL" id="GAA0860955.1"/>
    </source>
</evidence>
<evidence type="ECO:0000313" key="3">
    <source>
        <dbReference type="Proteomes" id="UP001500738"/>
    </source>
</evidence>
<dbReference type="InterPro" id="IPR029063">
    <property type="entry name" value="SAM-dependent_MTases_sf"/>
</dbReference>
<reference evidence="2 3" key="1">
    <citation type="journal article" date="2019" name="Int. J. Syst. Evol. Microbiol.">
        <title>The Global Catalogue of Microorganisms (GCM) 10K type strain sequencing project: providing services to taxonomists for standard genome sequencing and annotation.</title>
        <authorList>
            <consortium name="The Broad Institute Genomics Platform"/>
            <consortium name="The Broad Institute Genome Sequencing Center for Infectious Disease"/>
            <person name="Wu L."/>
            <person name="Ma J."/>
        </authorList>
    </citation>
    <scope>NUCLEOTIDE SEQUENCE [LARGE SCALE GENOMIC DNA]</scope>
    <source>
        <strain evidence="2 3">JCM 15910</strain>
    </source>
</reference>
<feature type="domain" description="CheR-type methyltransferase" evidence="1">
    <location>
        <begin position="1"/>
        <end position="262"/>
    </location>
</feature>
<dbReference type="PANTHER" id="PTHR24422">
    <property type="entry name" value="CHEMOTAXIS PROTEIN METHYLTRANSFERASE"/>
    <property type="match status" value="1"/>
</dbReference>
<dbReference type="Gene3D" id="3.40.50.150">
    <property type="entry name" value="Vaccinia Virus protein VP39"/>
    <property type="match status" value="1"/>
</dbReference>
<dbReference type="InterPro" id="IPR000780">
    <property type="entry name" value="CheR_MeTrfase"/>
</dbReference>
<name>A0ABN1LVU0_9SPHN</name>
<dbReference type="InterPro" id="IPR022642">
    <property type="entry name" value="CheR_C"/>
</dbReference>